<dbReference type="EMBL" id="JAUDCG010000029">
    <property type="protein sequence ID" value="MDM8157433.1"/>
    <property type="molecule type" value="Genomic_DNA"/>
</dbReference>
<evidence type="ECO:0000313" key="2">
    <source>
        <dbReference type="EMBL" id="MDM8157433.1"/>
    </source>
</evidence>
<reference evidence="2 3" key="3">
    <citation type="submission" date="2023-06" db="EMBL/GenBank/DDBJ databases">
        <authorList>
            <person name="Zeman M."/>
            <person name="Kubasova T."/>
            <person name="Jahodarova E."/>
            <person name="Nykrynova M."/>
            <person name="Rychlik I."/>
        </authorList>
    </citation>
    <scope>NUCLEOTIDE SEQUENCE [LARGE SCALE GENOMIC DNA]</scope>
    <source>
        <strain evidence="2 3">ET39</strain>
    </source>
</reference>
<comment type="caution">
    <text evidence="2">The sequence shown here is derived from an EMBL/GenBank/DDBJ whole genome shotgun (WGS) entry which is preliminary data.</text>
</comment>
<feature type="transmembrane region" description="Helical" evidence="1">
    <location>
        <begin position="515"/>
        <end position="536"/>
    </location>
</feature>
<accession>A0ABT7UCU6</accession>
<feature type="transmembrane region" description="Helical" evidence="1">
    <location>
        <begin position="413"/>
        <end position="437"/>
    </location>
</feature>
<dbReference type="Proteomes" id="UP001529340">
    <property type="component" value="Unassembled WGS sequence"/>
</dbReference>
<reference evidence="3" key="1">
    <citation type="submission" date="2023-06" db="EMBL/GenBank/DDBJ databases">
        <title>Identification and characterization of horizontal gene transfer across gut microbiota members of farm animals based on homology search.</title>
        <authorList>
            <person name="Zeman M."/>
            <person name="Kubasova T."/>
            <person name="Jahodarova E."/>
            <person name="Nykrynova M."/>
            <person name="Rychlik I."/>
        </authorList>
    </citation>
    <scope>NUCLEOTIDE SEQUENCE [LARGE SCALE GENOMIC DNA]</scope>
    <source>
        <strain evidence="3">ET39</strain>
    </source>
</reference>
<gene>
    <name evidence="2" type="ORF">QUV96_07270</name>
</gene>
<feature type="transmembrane region" description="Helical" evidence="1">
    <location>
        <begin position="30"/>
        <end position="54"/>
    </location>
</feature>
<organism evidence="2 3">
    <name type="scientific">Amedibacillus dolichus</name>
    <dbReference type="NCBI Taxonomy" id="31971"/>
    <lineage>
        <taxon>Bacteria</taxon>
        <taxon>Bacillati</taxon>
        <taxon>Bacillota</taxon>
        <taxon>Erysipelotrichia</taxon>
        <taxon>Erysipelotrichales</taxon>
        <taxon>Erysipelotrichaceae</taxon>
        <taxon>Amedibacillus</taxon>
    </lineage>
</organism>
<feature type="transmembrane region" description="Helical" evidence="1">
    <location>
        <begin position="322"/>
        <end position="346"/>
    </location>
</feature>
<protein>
    <recommendedName>
        <fullName evidence="4">ABC transporter permease</fullName>
    </recommendedName>
</protein>
<feature type="transmembrane region" description="Helical" evidence="1">
    <location>
        <begin position="487"/>
        <end position="509"/>
    </location>
</feature>
<keyword evidence="1" id="KW-1133">Transmembrane helix</keyword>
<reference evidence="2 3" key="2">
    <citation type="submission" date="2023-06" db="EMBL/GenBank/DDBJ databases">
        <title>Identification and characterization of horizontal gene transfer across gut microbiota members of farm animals based on homology search.</title>
        <authorList>
            <person name="Schwarzerova J."/>
            <person name="Nykrynova M."/>
            <person name="Jureckova K."/>
            <person name="Cejkova D."/>
            <person name="Rychlik I."/>
        </authorList>
    </citation>
    <scope>NUCLEOTIDE SEQUENCE [LARGE SCALE GENOMIC DNA]</scope>
    <source>
        <strain evidence="2 3">ET39</strain>
    </source>
</reference>
<keyword evidence="1" id="KW-0812">Transmembrane</keyword>
<dbReference type="InterPro" id="IPR031599">
    <property type="entry name" value="ABC_tran_2"/>
</dbReference>
<feature type="transmembrane region" description="Helical" evidence="1">
    <location>
        <begin position="115"/>
        <end position="135"/>
    </location>
</feature>
<name>A0ABT7UCU6_9FIRM</name>
<feature type="transmembrane region" description="Helical" evidence="1">
    <location>
        <begin position="366"/>
        <end position="392"/>
    </location>
</feature>
<dbReference type="RefSeq" id="WP_289607885.1">
    <property type="nucleotide sequence ID" value="NZ_JAUDCG010000029.1"/>
</dbReference>
<keyword evidence="1" id="KW-0472">Membrane</keyword>
<proteinExistence type="predicted"/>
<evidence type="ECO:0008006" key="4">
    <source>
        <dbReference type="Google" id="ProtNLM"/>
    </source>
</evidence>
<evidence type="ECO:0000313" key="3">
    <source>
        <dbReference type="Proteomes" id="UP001529340"/>
    </source>
</evidence>
<feature type="transmembrane region" description="Helical" evidence="1">
    <location>
        <begin position="66"/>
        <end position="94"/>
    </location>
</feature>
<feature type="transmembrane region" description="Helical" evidence="1">
    <location>
        <begin position="253"/>
        <end position="275"/>
    </location>
</feature>
<feature type="transmembrane region" description="Helical" evidence="1">
    <location>
        <begin position="141"/>
        <end position="174"/>
    </location>
</feature>
<dbReference type="Pfam" id="PF16949">
    <property type="entry name" value="ABC_tran_2"/>
    <property type="match status" value="1"/>
</dbReference>
<feature type="transmembrane region" description="Helical" evidence="1">
    <location>
        <begin position="186"/>
        <end position="205"/>
    </location>
</feature>
<feature type="transmembrane region" description="Helical" evidence="1">
    <location>
        <begin position="443"/>
        <end position="467"/>
    </location>
</feature>
<keyword evidence="3" id="KW-1185">Reference proteome</keyword>
<evidence type="ECO:0000256" key="1">
    <source>
        <dbReference type="SAM" id="Phobius"/>
    </source>
</evidence>
<sequence length="547" mass="61189">MRKFWTLMRVQLKSGAIATTDGTTKQWKKLLLYLVLLVCMLPTLVLIAMLFYYGFDYMRLLDQAGYLMNVGFLMTAVIIFLFSIFAIPSVYYFSKDIDHLLVLPIKPEVILTSKLAVCIVYEYLFAAAVLVPMYISFVLQIGFSFLSFLCFLVIFLTLPIYPLVLSSVLTMVIMRFVPFFNNRDRFNLIGGIIVVAAALGLSFWMQTMETEDMSAVLMALMDGNNSLMQFGTMLFPFVPSAALSCFHGDLLQLLLYLGITAISLVVFLICGKLLYFKGAIGGSETSHSRHTFDQKQLSESRHHSVFRTYLIKEFKILFRTPVFFTNCVLTALLMPIILTVAVYTSLQGMDLRAFITPQLLESIPNLWCYVLVISFLVGSFMGGINMISSTAISREGTNAYFMKFIPVPVETQAFAKAACGIIISAVSGWLLLIPLHLVLSYPIYLDLIFVVGSLVSVIMTNLFGILIDLLRPKLVWEQEAAAVKQNLNGVISILLSFLLAAVCFGLLYIGWDQVLLIAIGLLVIQIVLSFLLYVGVKRAGTRLLSQI</sequence>